<evidence type="ECO:0008006" key="4">
    <source>
        <dbReference type="Google" id="ProtNLM"/>
    </source>
</evidence>
<dbReference type="EMBL" id="LT629750">
    <property type="protein sequence ID" value="SDS02639.1"/>
    <property type="molecule type" value="Genomic_DNA"/>
</dbReference>
<reference evidence="3" key="1">
    <citation type="submission" date="2016-10" db="EMBL/GenBank/DDBJ databases">
        <authorList>
            <person name="Varghese N."/>
            <person name="Submissions S."/>
        </authorList>
    </citation>
    <scope>NUCLEOTIDE SEQUENCE [LARGE SCALE GENOMIC DNA]</scope>
    <source>
        <strain evidence="3">GAS369</strain>
    </source>
</reference>
<feature type="chain" id="PRO_5009255980" description="Minor curlin subunit" evidence="1">
    <location>
        <begin position="30"/>
        <end position="165"/>
    </location>
</feature>
<accession>A0A1H1NW93</accession>
<proteinExistence type="predicted"/>
<evidence type="ECO:0000313" key="3">
    <source>
        <dbReference type="Proteomes" id="UP000243904"/>
    </source>
</evidence>
<dbReference type="Proteomes" id="UP000243904">
    <property type="component" value="Chromosome I"/>
</dbReference>
<keyword evidence="3" id="KW-1185">Reference proteome</keyword>
<gene>
    <name evidence="2" type="ORF">SAMN05444158_0764</name>
</gene>
<evidence type="ECO:0000313" key="2">
    <source>
        <dbReference type="EMBL" id="SDS02639.1"/>
    </source>
</evidence>
<sequence>MHFAMKGITSLRAGLAGALMLVACPAAFAQSAYITQANPRSGFESTAASQPTQTVPVFQYTPSQTAFVPTPEMATPHNGNIAQTLQIGSYNHVFQSQSGGNNSSNVGIIGGNSNNVGVWQGGKDLSNLALINTQGLSIGVIQPPGSAPLNMLIARLPNGGLLIKR</sequence>
<protein>
    <recommendedName>
        <fullName evidence="4">Minor curlin subunit</fullName>
    </recommendedName>
</protein>
<keyword evidence="1" id="KW-0732">Signal</keyword>
<dbReference type="AlphaFoldDB" id="A0A1H1NW93"/>
<feature type="signal peptide" evidence="1">
    <location>
        <begin position="1"/>
        <end position="29"/>
    </location>
</feature>
<name>A0A1H1NW93_9BRAD</name>
<dbReference type="RefSeq" id="WP_146686349.1">
    <property type="nucleotide sequence ID" value="NZ_LT629750.1"/>
</dbReference>
<dbReference type="PROSITE" id="PS51257">
    <property type="entry name" value="PROKAR_LIPOPROTEIN"/>
    <property type="match status" value="1"/>
</dbReference>
<organism evidence="2 3">
    <name type="scientific">Bradyrhizobium canariense</name>
    <dbReference type="NCBI Taxonomy" id="255045"/>
    <lineage>
        <taxon>Bacteria</taxon>
        <taxon>Pseudomonadati</taxon>
        <taxon>Pseudomonadota</taxon>
        <taxon>Alphaproteobacteria</taxon>
        <taxon>Hyphomicrobiales</taxon>
        <taxon>Nitrobacteraceae</taxon>
        <taxon>Bradyrhizobium</taxon>
    </lineage>
</organism>
<evidence type="ECO:0000256" key="1">
    <source>
        <dbReference type="SAM" id="SignalP"/>
    </source>
</evidence>